<protein>
    <submittedName>
        <fullName evidence="2">Uncharacterized protein</fullName>
    </submittedName>
</protein>
<keyword evidence="1" id="KW-1133">Transmembrane helix</keyword>
<gene>
    <name evidence="2" type="ORF">C6570_06085</name>
</gene>
<keyword evidence="1" id="KW-0472">Membrane</keyword>
<name>A0A2S0MDF5_9BURK</name>
<feature type="transmembrane region" description="Helical" evidence="1">
    <location>
        <begin position="20"/>
        <end position="39"/>
    </location>
</feature>
<proteinExistence type="predicted"/>
<dbReference type="Proteomes" id="UP000239709">
    <property type="component" value="Chromosome"/>
</dbReference>
<dbReference type="AlphaFoldDB" id="A0A2S0MDF5"/>
<accession>A0A2S0MDF5</accession>
<feature type="transmembrane region" description="Helical" evidence="1">
    <location>
        <begin position="45"/>
        <end position="65"/>
    </location>
</feature>
<evidence type="ECO:0000313" key="3">
    <source>
        <dbReference type="Proteomes" id="UP000239709"/>
    </source>
</evidence>
<dbReference type="EMBL" id="CP027666">
    <property type="protein sequence ID" value="AVO33867.1"/>
    <property type="molecule type" value="Genomic_DNA"/>
</dbReference>
<dbReference type="RefSeq" id="WP_106702423.1">
    <property type="nucleotide sequence ID" value="NZ_CP027666.1"/>
</dbReference>
<dbReference type="KEGG" id="otk:C6570_06085"/>
<keyword evidence="3" id="KW-1185">Reference proteome</keyword>
<evidence type="ECO:0000313" key="2">
    <source>
        <dbReference type="EMBL" id="AVO33867.1"/>
    </source>
</evidence>
<organism evidence="2 3">
    <name type="scientific">Ottowia oryzae</name>
    <dbReference type="NCBI Taxonomy" id="2109914"/>
    <lineage>
        <taxon>Bacteria</taxon>
        <taxon>Pseudomonadati</taxon>
        <taxon>Pseudomonadota</taxon>
        <taxon>Betaproteobacteria</taxon>
        <taxon>Burkholderiales</taxon>
        <taxon>Comamonadaceae</taxon>
        <taxon>Ottowia</taxon>
    </lineage>
</organism>
<reference evidence="2 3" key="1">
    <citation type="submission" date="2018-03" db="EMBL/GenBank/DDBJ databases">
        <title>Genome sequencing of Ottowia sp.</title>
        <authorList>
            <person name="Kim S.-J."/>
            <person name="Heo J."/>
            <person name="Kwon S.-W."/>
        </authorList>
    </citation>
    <scope>NUCLEOTIDE SEQUENCE [LARGE SCALE GENOMIC DNA]</scope>
    <source>
        <strain evidence="2 3">KADR8-3</strain>
    </source>
</reference>
<keyword evidence="1" id="KW-0812">Transmembrane</keyword>
<evidence type="ECO:0000256" key="1">
    <source>
        <dbReference type="SAM" id="Phobius"/>
    </source>
</evidence>
<sequence>MRSPLRWRTELRADGVWEPVAPRLAGLLPALVMGASLVFKYPGDGWMLGAASAFLALGLWAAGFFRWGLKDRLVFGICQRGADGADALVAGRQRIPLATIERLEVHGPLARREVTVYPAVGMPMVLLNGWTEGPRGLAERYLAAHRGQLPFAVDIRAPESPFLQPDTLF</sequence>